<dbReference type="InterPro" id="IPR020308">
    <property type="entry name" value="Uncharacterised_Ynq1"/>
</dbReference>
<dbReference type="OrthoDB" id="7658896at2"/>
<evidence type="ECO:0000256" key="1">
    <source>
        <dbReference type="SAM" id="Phobius"/>
    </source>
</evidence>
<feature type="transmembrane region" description="Helical" evidence="1">
    <location>
        <begin position="44"/>
        <end position="65"/>
    </location>
</feature>
<gene>
    <name evidence="2" type="ORF">CVM52_09915</name>
</gene>
<keyword evidence="1" id="KW-0812">Transmembrane</keyword>
<reference evidence="2 3" key="1">
    <citation type="journal article" date="2018" name="Int. J. Syst. Evol. Microbiol.">
        <title>Pseudooceanicola lipolyticus sp. nov., a marine alphaproteobacterium, reclassification of Oceanicola flagellatus as Pseudooceanicola flagellatus comb. nov. and emended description of the genus Pseudooceanicola.</title>
        <authorList>
            <person name="Huang M.-M."/>
            <person name="Guo L.-L."/>
            <person name="Wu Y.-H."/>
            <person name="Lai Q.-L."/>
            <person name="Shao Z.-Z."/>
            <person name="Wang C.-S."/>
            <person name="Wu M."/>
            <person name="Xu X.-W."/>
        </authorList>
    </citation>
    <scope>NUCLEOTIDE SEQUENCE [LARGE SCALE GENOMIC DNA]</scope>
    <source>
        <strain evidence="2 3">157</strain>
    </source>
</reference>
<evidence type="ECO:0000313" key="2">
    <source>
        <dbReference type="EMBL" id="PJE36881.1"/>
    </source>
</evidence>
<keyword evidence="3" id="KW-1185">Reference proteome</keyword>
<organism evidence="2 3">
    <name type="scientific">Pseudooceanicola lipolyticus</name>
    <dbReference type="NCBI Taxonomy" id="2029104"/>
    <lineage>
        <taxon>Bacteria</taxon>
        <taxon>Pseudomonadati</taxon>
        <taxon>Pseudomonadota</taxon>
        <taxon>Alphaproteobacteria</taxon>
        <taxon>Rhodobacterales</taxon>
        <taxon>Paracoccaceae</taxon>
        <taxon>Pseudooceanicola</taxon>
    </lineage>
</organism>
<comment type="caution">
    <text evidence="2">The sequence shown here is derived from an EMBL/GenBank/DDBJ whole genome shotgun (WGS) entry which is preliminary data.</text>
</comment>
<sequence length="73" mass="8027">MTETGKKGLTAGQRTALLTAGAGLFWILANAAGAYWGWSNRTRALFDLITIAAFGLALWQTINLWRTRRDDKG</sequence>
<keyword evidence="1" id="KW-0472">Membrane</keyword>
<name>A0A2M8J268_9RHOB</name>
<proteinExistence type="predicted"/>
<dbReference type="EMBL" id="PGTB01000028">
    <property type="protein sequence ID" value="PJE36881.1"/>
    <property type="molecule type" value="Genomic_DNA"/>
</dbReference>
<dbReference type="AlphaFoldDB" id="A0A2M8J268"/>
<accession>A0A2M8J268</accession>
<dbReference type="RefSeq" id="WP_100162349.1">
    <property type="nucleotide sequence ID" value="NZ_PGTB01000028.1"/>
</dbReference>
<evidence type="ECO:0008006" key="4">
    <source>
        <dbReference type="Google" id="ProtNLM"/>
    </source>
</evidence>
<evidence type="ECO:0000313" key="3">
    <source>
        <dbReference type="Proteomes" id="UP000231553"/>
    </source>
</evidence>
<feature type="transmembrane region" description="Helical" evidence="1">
    <location>
        <begin position="16"/>
        <end position="38"/>
    </location>
</feature>
<dbReference type="Pfam" id="PF17272">
    <property type="entry name" value="DUF5337"/>
    <property type="match status" value="1"/>
</dbReference>
<dbReference type="Proteomes" id="UP000231553">
    <property type="component" value="Unassembled WGS sequence"/>
</dbReference>
<keyword evidence="1" id="KW-1133">Transmembrane helix</keyword>
<protein>
    <recommendedName>
        <fullName evidence="4">DUF5337 domain-containing protein</fullName>
    </recommendedName>
</protein>